<dbReference type="Proteomes" id="UP001223720">
    <property type="component" value="Chromosome"/>
</dbReference>
<sequence length="241" mass="26408">MSLTDKQARFVEEYLVDLNATQAAIRAGYSEETARAIGCENLTKPDIADAITAAMAERSKRVQITADEVLRELVDVALGDVNDLVEHRVGCCRYCWGEGFRYQRTRGELVRAEAAHAKKNEEAIRKGEPTTLFDPEGGEGYHAAREPNPECPECFGDGVGRPLFKDTGRASARARRLYSGVKVTKDGMEMKLRSQDKAVELLGRHLGMWKDKVEHSGPGGTAIPTSLTVTFLKPTALPDAG</sequence>
<dbReference type="PANTHER" id="PTHR41328:SF2">
    <property type="entry name" value="TERMINASE SMALL SUBUNIT"/>
    <property type="match status" value="1"/>
</dbReference>
<keyword evidence="1" id="KW-1188">Viral release from host cell</keyword>
<dbReference type="PANTHER" id="PTHR41328">
    <property type="entry name" value="TERMINASE SMALL SUBUNIT-RELATED"/>
    <property type="match status" value="1"/>
</dbReference>
<dbReference type="Pfam" id="PF03592">
    <property type="entry name" value="Terminase_2"/>
    <property type="match status" value="1"/>
</dbReference>
<dbReference type="GO" id="GO:0051276">
    <property type="term" value="P:chromosome organization"/>
    <property type="evidence" value="ECO:0007669"/>
    <property type="project" value="InterPro"/>
</dbReference>
<dbReference type="EMBL" id="CP073633">
    <property type="protein sequence ID" value="WHQ69465.1"/>
    <property type="molecule type" value="Genomic_DNA"/>
</dbReference>
<dbReference type="InterPro" id="IPR038713">
    <property type="entry name" value="Terminase_Gp1_N_sf"/>
</dbReference>
<accession>A0AAX3WDF7</accession>
<dbReference type="Gene3D" id="1.10.10.1400">
    <property type="entry name" value="Terminase, small subunit, N-terminal DNA-binding domain, HTH motif"/>
    <property type="match status" value="1"/>
</dbReference>
<proteinExistence type="predicted"/>
<name>A0AAX3WDF7_METEX</name>
<dbReference type="InterPro" id="IPR052404">
    <property type="entry name" value="SPP1-like_terminase"/>
</dbReference>
<evidence type="ECO:0000313" key="4">
    <source>
        <dbReference type="Proteomes" id="UP001223720"/>
    </source>
</evidence>
<evidence type="ECO:0000256" key="1">
    <source>
        <dbReference type="ARBA" id="ARBA00022612"/>
    </source>
</evidence>
<evidence type="ECO:0000313" key="3">
    <source>
        <dbReference type="EMBL" id="WHQ69465.1"/>
    </source>
</evidence>
<gene>
    <name evidence="3" type="ORF">KEC54_24510</name>
</gene>
<dbReference type="AlphaFoldDB" id="A0AAX3WDF7"/>
<protein>
    <submittedName>
        <fullName evidence="3">Terminase small subunit</fullName>
    </submittedName>
</protein>
<reference evidence="3" key="1">
    <citation type="journal article" date="2022" name="Biotechnol. Bioprocess Eng.">
        <title>Pan-genome Analysis Reveals Comparative Genomic Features of Central Metabolic Pathways in Methylorubrum extorquens.</title>
        <authorList>
            <person name="Lee G.M."/>
            <person name="Scott-Nevros Z.K."/>
            <person name="Lee S.-M."/>
            <person name="Kim D."/>
        </authorList>
    </citation>
    <scope>NUCLEOTIDE SEQUENCE</scope>
    <source>
        <strain evidence="3">ATCC 55366</strain>
    </source>
</reference>
<organism evidence="3 4">
    <name type="scientific">Methylorubrum extorquens</name>
    <name type="common">Methylobacterium dichloromethanicum</name>
    <name type="synonym">Methylobacterium extorquens</name>
    <dbReference type="NCBI Taxonomy" id="408"/>
    <lineage>
        <taxon>Bacteria</taxon>
        <taxon>Pseudomonadati</taxon>
        <taxon>Pseudomonadota</taxon>
        <taxon>Alphaproteobacteria</taxon>
        <taxon>Hyphomicrobiales</taxon>
        <taxon>Methylobacteriaceae</taxon>
        <taxon>Methylorubrum</taxon>
    </lineage>
</organism>
<keyword evidence="2" id="KW-0231">Viral genome packaging</keyword>
<evidence type="ECO:0000256" key="2">
    <source>
        <dbReference type="ARBA" id="ARBA00023219"/>
    </source>
</evidence>
<dbReference type="RefSeq" id="WP_283535462.1">
    <property type="nucleotide sequence ID" value="NZ_CP073633.1"/>
</dbReference>
<dbReference type="InterPro" id="IPR005335">
    <property type="entry name" value="Terminase_ssu"/>
</dbReference>